<dbReference type="Gene3D" id="3.30.70.2520">
    <property type="match status" value="1"/>
</dbReference>
<protein>
    <submittedName>
        <fullName evidence="3">Xylitol oxidase</fullName>
    </submittedName>
</protein>
<evidence type="ECO:0000313" key="3">
    <source>
        <dbReference type="EMBL" id="GGK11150.1"/>
    </source>
</evidence>
<dbReference type="InterPro" id="IPR016171">
    <property type="entry name" value="Vanillyl_alc_oxidase_C-sub2"/>
</dbReference>
<dbReference type="PROSITE" id="PS51387">
    <property type="entry name" value="FAD_PCMH"/>
    <property type="match status" value="1"/>
</dbReference>
<gene>
    <name evidence="3" type="primary">xyoA</name>
    <name evidence="3" type="ORF">GCM10011583_49070</name>
</gene>
<dbReference type="Proteomes" id="UP000660265">
    <property type="component" value="Unassembled WGS sequence"/>
</dbReference>
<dbReference type="InterPro" id="IPR016169">
    <property type="entry name" value="FAD-bd_PCMH_sub2"/>
</dbReference>
<keyword evidence="1" id="KW-0560">Oxidoreductase</keyword>
<proteinExistence type="predicted"/>
<dbReference type="InterPro" id="IPR006094">
    <property type="entry name" value="Oxid_FAD_bind_N"/>
</dbReference>
<dbReference type="InterPro" id="IPR036318">
    <property type="entry name" value="FAD-bd_PCMH-like_sf"/>
</dbReference>
<dbReference type="Pfam" id="PF04030">
    <property type="entry name" value="ALO"/>
    <property type="match status" value="1"/>
</dbReference>
<evidence type="ECO:0000256" key="1">
    <source>
        <dbReference type="ARBA" id="ARBA00023002"/>
    </source>
</evidence>
<dbReference type="Gene3D" id="3.30.43.10">
    <property type="entry name" value="Uridine Diphospho-n-acetylenolpyruvylglucosamine Reductase, domain 2"/>
    <property type="match status" value="1"/>
</dbReference>
<dbReference type="PANTHER" id="PTHR43762">
    <property type="entry name" value="L-GULONOLACTONE OXIDASE"/>
    <property type="match status" value="1"/>
</dbReference>
<accession>A0ABQ2EJB5</accession>
<dbReference type="Pfam" id="PF01565">
    <property type="entry name" value="FAD_binding_4"/>
    <property type="match status" value="1"/>
</dbReference>
<dbReference type="InterPro" id="IPR010031">
    <property type="entry name" value="FAD_lactone_oxidase-like"/>
</dbReference>
<organism evidence="3 4">
    <name type="scientific">Streptomyces camponoticapitis</name>
    <dbReference type="NCBI Taxonomy" id="1616125"/>
    <lineage>
        <taxon>Bacteria</taxon>
        <taxon>Bacillati</taxon>
        <taxon>Actinomycetota</taxon>
        <taxon>Actinomycetes</taxon>
        <taxon>Kitasatosporales</taxon>
        <taxon>Streptomycetaceae</taxon>
        <taxon>Streptomyces</taxon>
    </lineage>
</organism>
<dbReference type="InterPro" id="IPR016167">
    <property type="entry name" value="FAD-bd_PCMH_sub1"/>
</dbReference>
<dbReference type="InterPro" id="IPR007173">
    <property type="entry name" value="ALO_C"/>
</dbReference>
<evidence type="ECO:0000313" key="4">
    <source>
        <dbReference type="Proteomes" id="UP000660265"/>
    </source>
</evidence>
<dbReference type="EMBL" id="BMMV01000017">
    <property type="protein sequence ID" value="GGK11150.1"/>
    <property type="molecule type" value="Genomic_DNA"/>
</dbReference>
<evidence type="ECO:0000259" key="2">
    <source>
        <dbReference type="PROSITE" id="PS51387"/>
    </source>
</evidence>
<dbReference type="Gene3D" id="3.30.465.10">
    <property type="match status" value="1"/>
</dbReference>
<dbReference type="Gene3D" id="3.30.70.2530">
    <property type="match status" value="1"/>
</dbReference>
<dbReference type="PANTHER" id="PTHR43762:SF1">
    <property type="entry name" value="D-ARABINONO-1,4-LACTONE OXIDASE"/>
    <property type="match status" value="1"/>
</dbReference>
<dbReference type="SUPFAM" id="SSF56176">
    <property type="entry name" value="FAD-binding/transporter-associated domain-like"/>
    <property type="match status" value="1"/>
</dbReference>
<dbReference type="PIRSF" id="PIRSF000136">
    <property type="entry name" value="LGO_GLO"/>
    <property type="match status" value="1"/>
</dbReference>
<reference evidence="4" key="1">
    <citation type="journal article" date="2019" name="Int. J. Syst. Evol. Microbiol.">
        <title>The Global Catalogue of Microorganisms (GCM) 10K type strain sequencing project: providing services to taxonomists for standard genome sequencing and annotation.</title>
        <authorList>
            <consortium name="The Broad Institute Genomics Platform"/>
            <consortium name="The Broad Institute Genome Sequencing Center for Infectious Disease"/>
            <person name="Wu L."/>
            <person name="Ma J."/>
        </authorList>
    </citation>
    <scope>NUCLEOTIDE SEQUENCE [LARGE SCALE GENOMIC DNA]</scope>
    <source>
        <strain evidence="4">CGMCC 4.7275</strain>
    </source>
</reference>
<dbReference type="RefSeq" id="WP_308426688.1">
    <property type="nucleotide sequence ID" value="NZ_BMMV01000017.1"/>
</dbReference>
<keyword evidence="4" id="KW-1185">Reference proteome</keyword>
<name>A0ABQ2EJB5_9ACTN</name>
<sequence>MTEAVAGGAGANWAGNIVFSADRVHRPATLDELRALVAGSPRVRALGSGHSFNRIADTDGALVSLAGLPRTVDVDTAAGTVRVAGGVRYAELARTVHEQGLALHTMASLPHISVAGSVATGTHGSGDTSGSLATAVRAVEMVTADGDSVTWEREKDGGRFAGSVVALGALGVVTSLTLDLVPAFDVRQFVRTGLPLAVLEEHFDAVTSAAYSVSLFTDWSAPGFGQVWLKHRAGPASDPAGPDFPWGAPATGPMHPVPGMPAAHCTEQQGVPGPWHARLPHFRAEFTPSNGEELQSEYLVPRHHALAALREVAALGPVMAPVLQVCEVRTVAADGLWLSPAEGRDTVALHFTWVKDTASVVPVIARLEAALEDLDARPHWGKVFTTAPAELRGRYPRMADFLELRESLDPAGKFTNSFLRRLLYED</sequence>
<feature type="domain" description="FAD-binding PCMH-type" evidence="2">
    <location>
        <begin position="17"/>
        <end position="183"/>
    </location>
</feature>
<dbReference type="InterPro" id="IPR016166">
    <property type="entry name" value="FAD-bd_PCMH"/>
</dbReference>
<dbReference type="Gene3D" id="1.10.45.10">
    <property type="entry name" value="Vanillyl-alcohol Oxidase, Chain A, domain 4"/>
    <property type="match status" value="1"/>
</dbReference>
<comment type="caution">
    <text evidence="3">The sequence shown here is derived from an EMBL/GenBank/DDBJ whole genome shotgun (WGS) entry which is preliminary data.</text>
</comment>